<proteinExistence type="predicted"/>
<protein>
    <submittedName>
        <fullName evidence="1">Uncharacterized protein</fullName>
    </submittedName>
</protein>
<sequence>MIANYVLLLAMKSSRILIPFFLLPNPGSFIRKKRRTMHGQHQPLTAVQNTFPIINIHLTFLIEEGETDGFLMKNKHTGRSDG</sequence>
<gene>
    <name evidence="1" type="ORF">TNCT_149151</name>
</gene>
<dbReference type="OrthoDB" id="10343969at2759"/>
<dbReference type="EMBL" id="BMAO01032898">
    <property type="protein sequence ID" value="GFQ85552.1"/>
    <property type="molecule type" value="Genomic_DNA"/>
</dbReference>
<comment type="caution">
    <text evidence="1">The sequence shown here is derived from an EMBL/GenBank/DDBJ whole genome shotgun (WGS) entry which is preliminary data.</text>
</comment>
<evidence type="ECO:0000313" key="1">
    <source>
        <dbReference type="EMBL" id="GFQ85552.1"/>
    </source>
</evidence>
<evidence type="ECO:0000313" key="2">
    <source>
        <dbReference type="Proteomes" id="UP000887116"/>
    </source>
</evidence>
<keyword evidence="2" id="KW-1185">Reference proteome</keyword>
<accession>A0A8X6FNZ1</accession>
<reference evidence="1" key="1">
    <citation type="submission" date="2020-07" db="EMBL/GenBank/DDBJ databases">
        <title>Multicomponent nature underlies the extraordinary mechanical properties of spider dragline silk.</title>
        <authorList>
            <person name="Kono N."/>
            <person name="Nakamura H."/>
            <person name="Mori M."/>
            <person name="Yoshida Y."/>
            <person name="Ohtoshi R."/>
            <person name="Malay A.D."/>
            <person name="Moran D.A.P."/>
            <person name="Tomita M."/>
            <person name="Numata K."/>
            <person name="Arakawa K."/>
        </authorList>
    </citation>
    <scope>NUCLEOTIDE SEQUENCE</scope>
</reference>
<organism evidence="1 2">
    <name type="scientific">Trichonephila clavata</name>
    <name type="common">Joro spider</name>
    <name type="synonym">Nephila clavata</name>
    <dbReference type="NCBI Taxonomy" id="2740835"/>
    <lineage>
        <taxon>Eukaryota</taxon>
        <taxon>Metazoa</taxon>
        <taxon>Ecdysozoa</taxon>
        <taxon>Arthropoda</taxon>
        <taxon>Chelicerata</taxon>
        <taxon>Arachnida</taxon>
        <taxon>Araneae</taxon>
        <taxon>Araneomorphae</taxon>
        <taxon>Entelegynae</taxon>
        <taxon>Araneoidea</taxon>
        <taxon>Nephilidae</taxon>
        <taxon>Trichonephila</taxon>
    </lineage>
</organism>
<name>A0A8X6FNZ1_TRICU</name>
<dbReference type="Proteomes" id="UP000887116">
    <property type="component" value="Unassembled WGS sequence"/>
</dbReference>
<dbReference type="AlphaFoldDB" id="A0A8X6FNZ1"/>